<evidence type="ECO:0000313" key="2">
    <source>
        <dbReference type="Proteomes" id="UP000828048"/>
    </source>
</evidence>
<sequence>MCQREHSLHHLYNLHNLRNLQWIEWNRYLRVCWVVMNQQAQNQPPPPPVMGVPIAPEPPRAELISIKDFQKMKPPVFGGGIDPSRADDWELSMEKIFAVMTPAQCPETHKVVLATYNFEGEAHRWWLQQREREANMTWGRFLEVFHEKYYLQTIRIARLMSSAT</sequence>
<name>A0ACB7Y407_9ERIC</name>
<organism evidence="1 2">
    <name type="scientific">Vaccinium darrowii</name>
    <dbReference type="NCBI Taxonomy" id="229202"/>
    <lineage>
        <taxon>Eukaryota</taxon>
        <taxon>Viridiplantae</taxon>
        <taxon>Streptophyta</taxon>
        <taxon>Embryophyta</taxon>
        <taxon>Tracheophyta</taxon>
        <taxon>Spermatophyta</taxon>
        <taxon>Magnoliopsida</taxon>
        <taxon>eudicotyledons</taxon>
        <taxon>Gunneridae</taxon>
        <taxon>Pentapetalae</taxon>
        <taxon>asterids</taxon>
        <taxon>Ericales</taxon>
        <taxon>Ericaceae</taxon>
        <taxon>Vaccinioideae</taxon>
        <taxon>Vaccinieae</taxon>
        <taxon>Vaccinium</taxon>
    </lineage>
</organism>
<dbReference type="EMBL" id="CM037155">
    <property type="protein sequence ID" value="KAH7847768.1"/>
    <property type="molecule type" value="Genomic_DNA"/>
</dbReference>
<dbReference type="Proteomes" id="UP000828048">
    <property type="component" value="Chromosome 5"/>
</dbReference>
<protein>
    <submittedName>
        <fullName evidence="1">Uncharacterized protein</fullName>
    </submittedName>
</protein>
<gene>
    <name evidence="1" type="ORF">Vadar_030052</name>
</gene>
<evidence type="ECO:0000313" key="1">
    <source>
        <dbReference type="EMBL" id="KAH7847768.1"/>
    </source>
</evidence>
<proteinExistence type="predicted"/>
<accession>A0ACB7Y407</accession>
<comment type="caution">
    <text evidence="1">The sequence shown here is derived from an EMBL/GenBank/DDBJ whole genome shotgun (WGS) entry which is preliminary data.</text>
</comment>
<keyword evidence="2" id="KW-1185">Reference proteome</keyword>
<reference evidence="1 2" key="1">
    <citation type="journal article" date="2021" name="Hortic Res">
        <title>High-quality reference genome and annotation aids understanding of berry development for evergreen blueberry (Vaccinium darrowii).</title>
        <authorList>
            <person name="Yu J."/>
            <person name="Hulse-Kemp A.M."/>
            <person name="Babiker E."/>
            <person name="Staton M."/>
        </authorList>
    </citation>
    <scope>NUCLEOTIDE SEQUENCE [LARGE SCALE GENOMIC DNA]</scope>
    <source>
        <strain evidence="2">cv. NJ 8807/NJ 8810</strain>
        <tissue evidence="1">Young leaf</tissue>
    </source>
</reference>